<keyword evidence="4" id="KW-1185">Reference proteome</keyword>
<dbReference type="InterPro" id="IPR045341">
    <property type="entry name" value="DUF6532"/>
</dbReference>
<evidence type="ECO:0000259" key="2">
    <source>
        <dbReference type="Pfam" id="PF20149"/>
    </source>
</evidence>
<organism evidence="3 4">
    <name type="scientific">Armillaria ostoyae</name>
    <name type="common">Armillaria root rot fungus</name>
    <dbReference type="NCBI Taxonomy" id="47428"/>
    <lineage>
        <taxon>Eukaryota</taxon>
        <taxon>Fungi</taxon>
        <taxon>Dikarya</taxon>
        <taxon>Basidiomycota</taxon>
        <taxon>Agaricomycotina</taxon>
        <taxon>Agaricomycetes</taxon>
        <taxon>Agaricomycetidae</taxon>
        <taxon>Agaricales</taxon>
        <taxon>Marasmiineae</taxon>
        <taxon>Physalacriaceae</taxon>
        <taxon>Armillaria</taxon>
    </lineage>
</organism>
<evidence type="ECO:0000313" key="3">
    <source>
        <dbReference type="EMBL" id="SJL14824.1"/>
    </source>
</evidence>
<feature type="region of interest" description="Disordered" evidence="1">
    <location>
        <begin position="229"/>
        <end position="249"/>
    </location>
</feature>
<gene>
    <name evidence="3" type="ORF">ARMOST_18295</name>
</gene>
<dbReference type="AlphaFoldDB" id="A0A284S1E6"/>
<feature type="domain" description="DUF6532" evidence="2">
    <location>
        <begin position="43"/>
        <end position="168"/>
    </location>
</feature>
<dbReference type="OrthoDB" id="2755811at2759"/>
<accession>A0A284S1E6</accession>
<dbReference type="EMBL" id="FUEG01000025">
    <property type="protein sequence ID" value="SJL14824.1"/>
    <property type="molecule type" value="Genomic_DNA"/>
</dbReference>
<sequence>MSDISEPFGTTSHPDFKATIQDLWKKIFSHLSEKHTDDEPRADHPAIYSVGAAAIRTHRSDIGKEALRVVERNWEHQDMTKYATVEERSAWVTDQLKGAKFLYQHPEKEDNRGAFRGPLVLATFAYHLQAIMNAPDSNRYGNPVAGLAVAASAVKRALTLWKSGTNSVKSSVESNSKNNINSFKDDPWGTTANKYYKHVCDYDDAKWQEVIFASAKHFNAKKAKLLGTTVESSRSAGMDDSDDNISKSP</sequence>
<reference evidence="4" key="1">
    <citation type="journal article" date="2017" name="Nat. Ecol. Evol.">
        <title>Genome expansion and lineage-specific genetic innovations in the forest pathogenic fungi Armillaria.</title>
        <authorList>
            <person name="Sipos G."/>
            <person name="Prasanna A.N."/>
            <person name="Walter M.C."/>
            <person name="O'Connor E."/>
            <person name="Balint B."/>
            <person name="Krizsan K."/>
            <person name="Kiss B."/>
            <person name="Hess J."/>
            <person name="Varga T."/>
            <person name="Slot J."/>
            <person name="Riley R."/>
            <person name="Boka B."/>
            <person name="Rigling D."/>
            <person name="Barry K."/>
            <person name="Lee J."/>
            <person name="Mihaltcheva S."/>
            <person name="LaButti K."/>
            <person name="Lipzen A."/>
            <person name="Waldron R."/>
            <person name="Moloney N.M."/>
            <person name="Sperisen C."/>
            <person name="Kredics L."/>
            <person name="Vagvoelgyi C."/>
            <person name="Patrignani A."/>
            <person name="Fitzpatrick D."/>
            <person name="Nagy I."/>
            <person name="Doyle S."/>
            <person name="Anderson J.B."/>
            <person name="Grigoriev I.V."/>
            <person name="Gueldener U."/>
            <person name="Muensterkoetter M."/>
            <person name="Nagy L.G."/>
        </authorList>
    </citation>
    <scope>NUCLEOTIDE SEQUENCE [LARGE SCALE GENOMIC DNA]</scope>
    <source>
        <strain evidence="4">C18/9</strain>
    </source>
</reference>
<evidence type="ECO:0000313" key="4">
    <source>
        <dbReference type="Proteomes" id="UP000219338"/>
    </source>
</evidence>
<dbReference type="Pfam" id="PF20149">
    <property type="entry name" value="DUF6532"/>
    <property type="match status" value="1"/>
</dbReference>
<dbReference type="OMA" id="IFASAKH"/>
<proteinExistence type="predicted"/>
<evidence type="ECO:0000256" key="1">
    <source>
        <dbReference type="SAM" id="MobiDB-lite"/>
    </source>
</evidence>
<name>A0A284S1E6_ARMOS</name>
<dbReference type="Proteomes" id="UP000219338">
    <property type="component" value="Unassembled WGS sequence"/>
</dbReference>
<protein>
    <recommendedName>
        <fullName evidence="2">DUF6532 domain-containing protein</fullName>
    </recommendedName>
</protein>